<protein>
    <recommendedName>
        <fullName evidence="3">Letm1 RBD domain-containing protein</fullName>
    </recommendedName>
</protein>
<dbReference type="InterPro" id="IPR033122">
    <property type="entry name" value="LETM1-like_RBD"/>
</dbReference>
<keyword evidence="5" id="KW-1185">Reference proteome</keyword>
<evidence type="ECO:0000256" key="2">
    <source>
        <dbReference type="SAM" id="MobiDB-lite"/>
    </source>
</evidence>
<sequence length="397" mass="44584">MQFQKIQRMRNSTLASPAARLLRKQVVHQQKDGQQKTQQQNLQQAQQQTNPASDNVTAAFQKATNTGVNISVSSLKPHPPKSQFISFTNPLSRQFEGLLNLHSHASTCITLMVLYVAKNKRVYSRENIRMVLRTVQDLKLIIPAIPYLALPFKKYTLPAVFLLIPGLVPTSYYTQEVMQIKASTIERKREKSASTVVSTISTQLDKLTAKNNVLTAAGITALKRLVVTKMQMLNTSSITSADLIPLLHSVFIARLTASNSLESPSTLTRFLNFTFPFVAPRTRMIQWADWIIKDDALLLREGVNHLNWFELIEALEERGFTQLDGIDETRMRAMLIAHARFTKTLMDVVVSKRVVVDETVESANVAEKVSKHLRLTSEEIGGIATLLVFSRALNVNT</sequence>
<accession>A0AAD5XHJ7</accession>
<feature type="domain" description="Letm1 RBD" evidence="3">
    <location>
        <begin position="184"/>
        <end position="368"/>
    </location>
</feature>
<comment type="caution">
    <text evidence="4">The sequence shown here is derived from an EMBL/GenBank/DDBJ whole genome shotgun (WGS) entry which is preliminary data.</text>
</comment>
<name>A0AAD5XHJ7_9FUNG</name>
<evidence type="ECO:0000313" key="4">
    <source>
        <dbReference type="EMBL" id="KAJ3142522.1"/>
    </source>
</evidence>
<keyword evidence="1" id="KW-0496">Mitochondrion</keyword>
<evidence type="ECO:0000313" key="5">
    <source>
        <dbReference type="Proteomes" id="UP001211907"/>
    </source>
</evidence>
<dbReference type="PROSITE" id="PS51758">
    <property type="entry name" value="LETM1_RBD"/>
    <property type="match status" value="1"/>
</dbReference>
<proteinExistence type="predicted"/>
<evidence type="ECO:0000256" key="1">
    <source>
        <dbReference type="PROSITE-ProRule" id="PRU01094"/>
    </source>
</evidence>
<feature type="region of interest" description="Disordered" evidence="2">
    <location>
        <begin position="29"/>
        <end position="54"/>
    </location>
</feature>
<dbReference type="AlphaFoldDB" id="A0AAD5XHJ7"/>
<dbReference type="Pfam" id="PF07766">
    <property type="entry name" value="LETM1_RBD"/>
    <property type="match status" value="1"/>
</dbReference>
<evidence type="ECO:0000259" key="3">
    <source>
        <dbReference type="PROSITE" id="PS51758"/>
    </source>
</evidence>
<feature type="compositionally biased region" description="Low complexity" evidence="2">
    <location>
        <begin position="35"/>
        <end position="48"/>
    </location>
</feature>
<dbReference type="GO" id="GO:0043022">
    <property type="term" value="F:ribosome binding"/>
    <property type="evidence" value="ECO:0007669"/>
    <property type="project" value="InterPro"/>
</dbReference>
<dbReference type="Proteomes" id="UP001211907">
    <property type="component" value="Unassembled WGS sequence"/>
</dbReference>
<gene>
    <name evidence="4" type="ORF">HK100_002191</name>
</gene>
<organism evidence="4 5">
    <name type="scientific">Physocladia obscura</name>
    <dbReference type="NCBI Taxonomy" id="109957"/>
    <lineage>
        <taxon>Eukaryota</taxon>
        <taxon>Fungi</taxon>
        <taxon>Fungi incertae sedis</taxon>
        <taxon>Chytridiomycota</taxon>
        <taxon>Chytridiomycota incertae sedis</taxon>
        <taxon>Chytridiomycetes</taxon>
        <taxon>Chytridiales</taxon>
        <taxon>Chytriomycetaceae</taxon>
        <taxon>Physocladia</taxon>
    </lineage>
</organism>
<reference evidence="4" key="1">
    <citation type="submission" date="2020-05" db="EMBL/GenBank/DDBJ databases">
        <title>Phylogenomic resolution of chytrid fungi.</title>
        <authorList>
            <person name="Stajich J.E."/>
            <person name="Amses K."/>
            <person name="Simmons R."/>
            <person name="Seto K."/>
            <person name="Myers J."/>
            <person name="Bonds A."/>
            <person name="Quandt C.A."/>
            <person name="Barry K."/>
            <person name="Liu P."/>
            <person name="Grigoriev I."/>
            <person name="Longcore J.E."/>
            <person name="James T.Y."/>
        </authorList>
    </citation>
    <scope>NUCLEOTIDE SEQUENCE</scope>
    <source>
        <strain evidence="4">JEL0513</strain>
    </source>
</reference>
<dbReference type="EMBL" id="JADGJH010000015">
    <property type="protein sequence ID" value="KAJ3142522.1"/>
    <property type="molecule type" value="Genomic_DNA"/>
</dbReference>